<dbReference type="Proteomes" id="UP000431533">
    <property type="component" value="Unassembled WGS sequence"/>
</dbReference>
<evidence type="ECO:0000313" key="7">
    <source>
        <dbReference type="EMBL" id="TVY29986.1"/>
    </source>
</evidence>
<dbReference type="SUPFAM" id="SSF50978">
    <property type="entry name" value="WD40 repeat-like"/>
    <property type="match status" value="1"/>
</dbReference>
<dbReference type="InterPro" id="IPR037850">
    <property type="entry name" value="RBBP5/Swd1"/>
</dbReference>
<dbReference type="RefSeq" id="XP_031008773.1">
    <property type="nucleotide sequence ID" value="XM_031146327.1"/>
</dbReference>
<dbReference type="InterPro" id="IPR036322">
    <property type="entry name" value="WD40_repeat_dom_sf"/>
</dbReference>
<name>A0A8H8R9E4_9HELO</name>
<evidence type="ECO:0000256" key="3">
    <source>
        <dbReference type="ARBA" id="ARBA00022737"/>
    </source>
</evidence>
<reference evidence="7 8" key="1">
    <citation type="submission" date="2018-05" db="EMBL/GenBank/DDBJ databases">
        <title>Genome sequencing and assembly of the regulated plant pathogen Lachnellula willkommii and related sister species for the development of diagnostic species identification markers.</title>
        <authorList>
            <person name="Giroux E."/>
            <person name="Bilodeau G."/>
        </authorList>
    </citation>
    <scope>NUCLEOTIDE SEQUENCE [LARGE SCALE GENOMIC DNA]</scope>
    <source>
        <strain evidence="7 8">CBS 185.66</strain>
    </source>
</reference>
<protein>
    <submittedName>
        <fullName evidence="7">Set1 complex component swd1</fullName>
    </submittedName>
</protein>
<comment type="caution">
    <text evidence="7">The sequence shown here is derived from an EMBL/GenBank/DDBJ whole genome shotgun (WGS) entry which is preliminary data.</text>
</comment>
<keyword evidence="8" id="KW-1185">Reference proteome</keyword>
<keyword evidence="3" id="KW-0677">Repeat</keyword>
<evidence type="ECO:0000256" key="6">
    <source>
        <dbReference type="SAM" id="MobiDB-lite"/>
    </source>
</evidence>
<dbReference type="InterPro" id="IPR001680">
    <property type="entry name" value="WD40_rpt"/>
</dbReference>
<proteinExistence type="predicted"/>
<dbReference type="PANTHER" id="PTHR44040:SF1">
    <property type="entry name" value="RETINOBLASTOMA-BINDING PROTEIN 5"/>
    <property type="match status" value="1"/>
</dbReference>
<dbReference type="AlphaFoldDB" id="A0A8H8R9E4"/>
<organism evidence="7 8">
    <name type="scientific">Lachnellula hyalina</name>
    <dbReference type="NCBI Taxonomy" id="1316788"/>
    <lineage>
        <taxon>Eukaryota</taxon>
        <taxon>Fungi</taxon>
        <taxon>Dikarya</taxon>
        <taxon>Ascomycota</taxon>
        <taxon>Pezizomycotina</taxon>
        <taxon>Leotiomycetes</taxon>
        <taxon>Helotiales</taxon>
        <taxon>Lachnaceae</taxon>
        <taxon>Lachnellula</taxon>
    </lineage>
</organism>
<gene>
    <name evidence="7" type="primary">swd1</name>
    <name evidence="7" type="ORF">LHYA1_G001343</name>
</gene>
<keyword evidence="2 5" id="KW-0853">WD repeat</keyword>
<dbReference type="Pfam" id="PF00400">
    <property type="entry name" value="WD40"/>
    <property type="match status" value="2"/>
</dbReference>
<evidence type="ECO:0000256" key="2">
    <source>
        <dbReference type="ARBA" id="ARBA00022574"/>
    </source>
</evidence>
<dbReference type="EMBL" id="QGMH01000012">
    <property type="protein sequence ID" value="TVY29986.1"/>
    <property type="molecule type" value="Genomic_DNA"/>
</dbReference>
<dbReference type="InterPro" id="IPR019775">
    <property type="entry name" value="WD40_repeat_CS"/>
</dbReference>
<feature type="repeat" description="WD" evidence="5">
    <location>
        <begin position="63"/>
        <end position="104"/>
    </location>
</feature>
<dbReference type="PROSITE" id="PS00678">
    <property type="entry name" value="WD_REPEATS_1"/>
    <property type="match status" value="1"/>
</dbReference>
<dbReference type="PANTHER" id="PTHR44040">
    <property type="entry name" value="RETINOBLASTOMA-BINDING PROTEIN 5"/>
    <property type="match status" value="1"/>
</dbReference>
<dbReference type="PROSITE" id="PS50082">
    <property type="entry name" value="WD_REPEATS_2"/>
    <property type="match status" value="1"/>
</dbReference>
<evidence type="ECO:0000256" key="4">
    <source>
        <dbReference type="ARBA" id="ARBA00023242"/>
    </source>
</evidence>
<dbReference type="OrthoDB" id="196858at2759"/>
<dbReference type="GeneID" id="41981541"/>
<dbReference type="PROSITE" id="PS50294">
    <property type="entry name" value="WD_REPEATS_REGION"/>
    <property type="match status" value="1"/>
</dbReference>
<keyword evidence="4" id="KW-0539">Nucleus</keyword>
<comment type="subcellular location">
    <subcellularLocation>
        <location evidence="1">Nucleus</location>
    </subcellularLocation>
</comment>
<accession>A0A8H8R9E4</accession>
<sequence>MNLSLTDPFVLAQDYPESTTGNLRSGHACALRFNRKGDFLAAGRADGVVVIFDVETQGVARKLKGHTRQIQSLSWSRDGRYLLTSSQDWKCNLWDLQDGSIVRSVRFEAAVYIAELHPWNQPRGAGYADWNSLMFVVSLFEEQPLLVDATNPECIKLNLPSAPKRGLDEKVTEKQASQDAKQATTVSVFTASGKHIVAGTNKGWLNVIEVDSRTTIYSTKICAGVVIFLRLTSSGRDIVINSSDRIIRTIQMPNLSDDPDTIDIEVEHKFQDVVNRLSWNHVAFSSTGEYVTASTYNNHDIYIWERNHGSLVKILEGPKEEHGVVEWHPHRPLITACGLESGRIHIWSNIPQQRWSALAPDFVEVEENVEYIEHEDEFDIHPQEEIHKRRLDQEDEDIDVLTVEPVKGLEEDNEAFRMPVQLDLQDSEGEEEFVAVRRGEMRRKSPTASRDYMLDSGVIGSGDEFANKRKTKSKRR</sequence>
<dbReference type="SMART" id="SM00320">
    <property type="entry name" value="WD40"/>
    <property type="match status" value="4"/>
</dbReference>
<evidence type="ECO:0000313" key="8">
    <source>
        <dbReference type="Proteomes" id="UP000431533"/>
    </source>
</evidence>
<dbReference type="InterPro" id="IPR015943">
    <property type="entry name" value="WD40/YVTN_repeat-like_dom_sf"/>
</dbReference>
<feature type="region of interest" description="Disordered" evidence="6">
    <location>
        <begin position="439"/>
        <end position="476"/>
    </location>
</feature>
<evidence type="ECO:0000256" key="5">
    <source>
        <dbReference type="PROSITE-ProRule" id="PRU00221"/>
    </source>
</evidence>
<dbReference type="GO" id="GO:0048188">
    <property type="term" value="C:Set1C/COMPASS complex"/>
    <property type="evidence" value="ECO:0007669"/>
    <property type="project" value="InterPro"/>
</dbReference>
<evidence type="ECO:0000256" key="1">
    <source>
        <dbReference type="ARBA" id="ARBA00004123"/>
    </source>
</evidence>
<dbReference type="Gene3D" id="2.130.10.10">
    <property type="entry name" value="YVTN repeat-like/Quinoprotein amine dehydrogenase"/>
    <property type="match status" value="2"/>
</dbReference>